<proteinExistence type="predicted"/>
<dbReference type="Gene3D" id="3.90.550.10">
    <property type="entry name" value="Spore Coat Polysaccharide Biosynthesis Protein SpsA, Chain A"/>
    <property type="match status" value="1"/>
</dbReference>
<keyword evidence="4" id="KW-0342">GTP-binding</keyword>
<dbReference type="PANTHER" id="PTHR40392:SF1">
    <property type="entry name" value="2-PHOSPHO-L-LACTATE GUANYLYLTRANSFERASE"/>
    <property type="match status" value="1"/>
</dbReference>
<dbReference type="PANTHER" id="PTHR40392">
    <property type="entry name" value="2-PHOSPHO-L-LACTATE GUANYLYLTRANSFERASE"/>
    <property type="match status" value="1"/>
</dbReference>
<evidence type="ECO:0000256" key="1">
    <source>
        <dbReference type="ARBA" id="ARBA00022679"/>
    </source>
</evidence>
<keyword evidence="1" id="KW-0808">Transferase</keyword>
<protein>
    <recommendedName>
        <fullName evidence="6">2-phospho-L-lactate guanylyltransferase</fullName>
    </recommendedName>
</protein>
<evidence type="ECO:0008006" key="6">
    <source>
        <dbReference type="Google" id="ProtNLM"/>
    </source>
</evidence>
<keyword evidence="2" id="KW-0548">Nucleotidyltransferase</keyword>
<dbReference type="Proteomes" id="UP001201020">
    <property type="component" value="Chromosome"/>
</dbReference>
<gene>
    <name evidence="5" type="ORF">K9W45_06210</name>
</gene>
<dbReference type="GO" id="GO:0043814">
    <property type="term" value="F:phospholactate guanylyltransferase activity"/>
    <property type="evidence" value="ECO:0007669"/>
    <property type="project" value="InterPro"/>
</dbReference>
<reference evidence="5" key="1">
    <citation type="journal article" date="2022" name="Nat. Microbiol.">
        <title>Unique mobile elements and scalable gene flow at the prokaryote-eukaryote boundary revealed by circularized Asgard archaea genomes.</title>
        <authorList>
            <person name="Wu F."/>
            <person name="Speth D.R."/>
            <person name="Philosof A."/>
            <person name="Cremiere A."/>
            <person name="Narayanan A."/>
            <person name="Barco R.A."/>
            <person name="Connon S.A."/>
            <person name="Amend J.P."/>
            <person name="Antoshechkin I.A."/>
            <person name="Orphan V.J."/>
        </authorList>
    </citation>
    <scope>NUCLEOTIDE SEQUENCE</scope>
    <source>
        <strain evidence="5">PM71</strain>
    </source>
</reference>
<dbReference type="EMBL" id="CP084166">
    <property type="protein sequence ID" value="UJG42053.1"/>
    <property type="molecule type" value="Genomic_DNA"/>
</dbReference>
<dbReference type="Pfam" id="PF01983">
    <property type="entry name" value="CofC"/>
    <property type="match status" value="1"/>
</dbReference>
<dbReference type="InterPro" id="IPR029044">
    <property type="entry name" value="Nucleotide-diphossugar_trans"/>
</dbReference>
<dbReference type="InterPro" id="IPR002835">
    <property type="entry name" value="CofC"/>
</dbReference>
<name>A0A9Y1BN06_9ARCH</name>
<keyword evidence="3" id="KW-0547">Nucleotide-binding</keyword>
<dbReference type="GO" id="GO:0005525">
    <property type="term" value="F:GTP binding"/>
    <property type="evidence" value="ECO:0007669"/>
    <property type="project" value="UniProtKB-KW"/>
</dbReference>
<evidence type="ECO:0000256" key="4">
    <source>
        <dbReference type="ARBA" id="ARBA00023134"/>
    </source>
</evidence>
<dbReference type="SUPFAM" id="SSF53448">
    <property type="entry name" value="Nucleotide-diphospho-sugar transferases"/>
    <property type="match status" value="1"/>
</dbReference>
<accession>A0A9Y1BN06</accession>
<dbReference type="AlphaFoldDB" id="A0A9Y1BN06"/>
<evidence type="ECO:0000256" key="2">
    <source>
        <dbReference type="ARBA" id="ARBA00022695"/>
    </source>
</evidence>
<sequence length="201" mass="23441">MTKTAFLIPYKGTNKAKTRLRRKLNGEVVDKLLFRLFGAVIQELSEMKIEKSIYILTKNSNLLLNENCIKIVDKKDDFNEAIVEAVKDLSEENIIIIMADLYKIKKKEIRRIIKLRKKYSVVIAPSENDGTSIFAFSKKLLSEIEFCFGNNSSLIFEKQFKQKGINYFKLRYKNVFKDIDNLEDILSIKKLAKELNLFNKN</sequence>
<organism evidence="5">
    <name type="scientific">Candidatus Heimdallarchaeum aukensis</name>
    <dbReference type="NCBI Taxonomy" id="2876573"/>
    <lineage>
        <taxon>Archaea</taxon>
        <taxon>Promethearchaeati</taxon>
        <taxon>Candidatus Heimdallarchaeota</taxon>
        <taxon>Candidatus Heimdallarchaeia (ex Rinke et al. 2021) (nom. nud.)</taxon>
        <taxon>Candidatus Heimdallarchaeales</taxon>
        <taxon>Candidatus Heimdallarchaeaceae</taxon>
        <taxon>Candidatus Heimdallarchaeum</taxon>
    </lineage>
</organism>
<evidence type="ECO:0000313" key="5">
    <source>
        <dbReference type="EMBL" id="UJG42053.1"/>
    </source>
</evidence>
<evidence type="ECO:0000256" key="3">
    <source>
        <dbReference type="ARBA" id="ARBA00022741"/>
    </source>
</evidence>